<gene>
    <name evidence="2" type="ORF">LSH36_964g00029</name>
</gene>
<organism evidence="2 3">
    <name type="scientific">Paralvinella palmiformis</name>
    <dbReference type="NCBI Taxonomy" id="53620"/>
    <lineage>
        <taxon>Eukaryota</taxon>
        <taxon>Metazoa</taxon>
        <taxon>Spiralia</taxon>
        <taxon>Lophotrochozoa</taxon>
        <taxon>Annelida</taxon>
        <taxon>Polychaeta</taxon>
        <taxon>Sedentaria</taxon>
        <taxon>Canalipalpata</taxon>
        <taxon>Terebellida</taxon>
        <taxon>Terebelliformia</taxon>
        <taxon>Alvinellidae</taxon>
        <taxon>Paralvinella</taxon>
    </lineage>
</organism>
<reference evidence="2" key="1">
    <citation type="journal article" date="2023" name="Mol. Biol. Evol.">
        <title>Third-Generation Sequencing Reveals the Adaptive Role of the Epigenome in Three Deep-Sea Polychaetes.</title>
        <authorList>
            <person name="Perez M."/>
            <person name="Aroh O."/>
            <person name="Sun Y."/>
            <person name="Lan Y."/>
            <person name="Juniper S.K."/>
            <person name="Young C.R."/>
            <person name="Angers B."/>
            <person name="Qian P.Y."/>
        </authorList>
    </citation>
    <scope>NUCLEOTIDE SEQUENCE</scope>
    <source>
        <strain evidence="2">P08H-3</strain>
    </source>
</reference>
<feature type="transmembrane region" description="Helical" evidence="1">
    <location>
        <begin position="64"/>
        <end position="83"/>
    </location>
</feature>
<feature type="transmembrane region" description="Helical" evidence="1">
    <location>
        <begin position="127"/>
        <end position="148"/>
    </location>
</feature>
<evidence type="ECO:0000313" key="3">
    <source>
        <dbReference type="Proteomes" id="UP001208570"/>
    </source>
</evidence>
<name>A0AAD9IX90_9ANNE</name>
<protein>
    <submittedName>
        <fullName evidence="2">Uncharacterized protein</fullName>
    </submittedName>
</protein>
<evidence type="ECO:0000313" key="2">
    <source>
        <dbReference type="EMBL" id="KAK2142369.1"/>
    </source>
</evidence>
<dbReference type="EMBL" id="JAODUP010000964">
    <property type="protein sequence ID" value="KAK2142369.1"/>
    <property type="molecule type" value="Genomic_DNA"/>
</dbReference>
<keyword evidence="1" id="KW-0472">Membrane</keyword>
<sequence>MADFQTQSTWIKLAFLFMDISMVLYLYCYDISGWATVGRAYQFCPANGGTCNSDWVVPVEVCHVIAYLCSLVCLVLMMTVVFFDEVKGDKRVLIASVVLSLLSGLLIIIGVILFRRYLTNFTYSDCVTIMTALLMIGSGIFGIVELAGNHQKKVGPKK</sequence>
<dbReference type="AlphaFoldDB" id="A0AAD9IX90"/>
<proteinExistence type="predicted"/>
<feature type="transmembrane region" description="Helical" evidence="1">
    <location>
        <begin position="9"/>
        <end position="27"/>
    </location>
</feature>
<keyword evidence="3" id="KW-1185">Reference proteome</keyword>
<feature type="transmembrane region" description="Helical" evidence="1">
    <location>
        <begin position="92"/>
        <end position="115"/>
    </location>
</feature>
<keyword evidence="1" id="KW-0812">Transmembrane</keyword>
<comment type="caution">
    <text evidence="2">The sequence shown here is derived from an EMBL/GenBank/DDBJ whole genome shotgun (WGS) entry which is preliminary data.</text>
</comment>
<evidence type="ECO:0000256" key="1">
    <source>
        <dbReference type="SAM" id="Phobius"/>
    </source>
</evidence>
<keyword evidence="1" id="KW-1133">Transmembrane helix</keyword>
<accession>A0AAD9IX90</accession>
<dbReference type="Proteomes" id="UP001208570">
    <property type="component" value="Unassembled WGS sequence"/>
</dbReference>